<evidence type="ECO:0000256" key="2">
    <source>
        <dbReference type="ARBA" id="ARBA00005297"/>
    </source>
</evidence>
<dbReference type="HAMAP" id="MF_01935">
    <property type="entry name" value="MenF"/>
    <property type="match status" value="1"/>
</dbReference>
<dbReference type="InterPro" id="IPR005801">
    <property type="entry name" value="ADC_synthase"/>
</dbReference>
<dbReference type="PANTHER" id="PTHR42839:SF1">
    <property type="entry name" value="ISOCHORISMATE SYNTHASE MENF"/>
    <property type="match status" value="1"/>
</dbReference>
<feature type="active site" description="Proton donor" evidence="4">
    <location>
        <position position="268"/>
    </location>
</feature>
<comment type="pathway">
    <text evidence="4">Quinol/quinone metabolism; 1,4-dihydroxy-2-naphthoate biosynthesis; 1,4-dihydroxy-2-naphthoate from chorismate: step 1/7.</text>
</comment>
<evidence type="ECO:0000256" key="1">
    <source>
        <dbReference type="ARBA" id="ARBA00000799"/>
    </source>
</evidence>
<dbReference type="InterPro" id="IPR034681">
    <property type="entry name" value="MenF"/>
</dbReference>
<feature type="binding site" evidence="4">
    <location>
        <position position="447"/>
    </location>
    <ligand>
        <name>Mg(2+)</name>
        <dbReference type="ChEBI" id="CHEBI:18420"/>
    </ligand>
</feature>
<sequence>MIKLKEEIIETLLDKAIDKAKTDETVQLISYTKEVDEINPIQFFEAAKYMSKDRTFWTSTAEDFYIVGIGNAYKIDTDKDRFHHTEKQWQKIVDKAIIHNSYQVPGTGLLAHGGMSFDPTKPKSFLWKKFNHSSFTIPEFILTKSDNTFYFTVNVRVNKEDHSLQLTNELRRMEHTLLTYTEQLPEGAAIKSKKEIEPDKWKESVQMATEQIKHSEVEKIVLAREMRLKLTKEAEIGVMLDRLITTQPNSYVFAIESDGDCFIGTTPERLVKLENKQLLSTCLAGTAPRGKTKQEDDKMSYNLLHDEKNRNEHEFVVSMIKDAIEGYCYNVVVPKEPVIYPLKNLQHLYTPVTATLKNGHSIFDIVKQLHPTPALGGVPREKSLAFIREHELLDRGRYGAPIGWLDSNQNGEFAVGIRSGLIQGDEISLFAGCGVVKDSDPQAEYEETNVKFLPMLSVLGEKL</sequence>
<comment type="caution">
    <text evidence="6">The sequence shown here is derived from an EMBL/GenBank/DDBJ whole genome shotgun (WGS) entry which is preliminary data.</text>
</comment>
<dbReference type="InterPro" id="IPR015890">
    <property type="entry name" value="Chorismate_C"/>
</dbReference>
<keyword evidence="7" id="KW-1185">Reference proteome</keyword>
<accession>A0ABW3LPA4</accession>
<feature type="binding site" evidence="4">
    <location>
        <position position="312"/>
    </location>
    <ligand>
        <name>Mg(2+)</name>
        <dbReference type="ChEBI" id="CHEBI:18420"/>
    </ligand>
</feature>
<name>A0ABW3LPA4_9BACI</name>
<protein>
    <recommendedName>
        <fullName evidence="4">Isochorismate synthase MenF</fullName>
        <ecNumber evidence="4">5.4.4.2</ecNumber>
    </recommendedName>
    <alternativeName>
        <fullName evidence="4">Isochorismate mutase</fullName>
    </alternativeName>
</protein>
<dbReference type="Gene3D" id="3.60.120.10">
    <property type="entry name" value="Anthranilate synthase"/>
    <property type="match status" value="1"/>
</dbReference>
<evidence type="ECO:0000256" key="4">
    <source>
        <dbReference type="HAMAP-Rule" id="MF_01935"/>
    </source>
</evidence>
<gene>
    <name evidence="4" type="primary">menF</name>
    <name evidence="6" type="ORF">ACFQ3N_17575</name>
</gene>
<dbReference type="PANTHER" id="PTHR42839">
    <property type="entry name" value="ISOCHORISMATE SYNTHASE ENTC"/>
    <property type="match status" value="1"/>
</dbReference>
<dbReference type="Proteomes" id="UP001597040">
    <property type="component" value="Unassembled WGS sequence"/>
</dbReference>
<evidence type="ECO:0000313" key="7">
    <source>
        <dbReference type="Proteomes" id="UP001597040"/>
    </source>
</evidence>
<comment type="catalytic activity">
    <reaction evidence="1 4">
        <text>chorismate = isochorismate</text>
        <dbReference type="Rhea" id="RHEA:18985"/>
        <dbReference type="ChEBI" id="CHEBI:29748"/>
        <dbReference type="ChEBI" id="CHEBI:29780"/>
        <dbReference type="EC" id="5.4.4.2"/>
    </reaction>
</comment>
<dbReference type="EC" id="5.4.4.2" evidence="4"/>
<evidence type="ECO:0000259" key="5">
    <source>
        <dbReference type="Pfam" id="PF00425"/>
    </source>
</evidence>
<proteinExistence type="inferred from homology"/>
<comment type="function">
    <text evidence="4">Catalyzes the conversion of chorismate to isochorismate.</text>
</comment>
<keyword evidence="4" id="KW-0479">Metal-binding</keyword>
<comment type="pathway">
    <text evidence="4">Quinol/quinone metabolism; menaquinone biosynthesis.</text>
</comment>
<reference evidence="7" key="1">
    <citation type="journal article" date="2019" name="Int. J. Syst. Evol. Microbiol.">
        <title>The Global Catalogue of Microorganisms (GCM) 10K type strain sequencing project: providing services to taxonomists for standard genome sequencing and annotation.</title>
        <authorList>
            <consortium name="The Broad Institute Genomics Platform"/>
            <consortium name="The Broad Institute Genome Sequencing Center for Infectious Disease"/>
            <person name="Wu L."/>
            <person name="Ma J."/>
        </authorList>
    </citation>
    <scope>NUCLEOTIDE SEQUENCE [LARGE SCALE GENOMIC DNA]</scope>
    <source>
        <strain evidence="7">CCUG 56754</strain>
    </source>
</reference>
<feature type="domain" description="Chorismate-utilising enzyme C-terminal" evidence="5">
    <location>
        <begin position="199"/>
        <end position="451"/>
    </location>
</feature>
<dbReference type="RefSeq" id="WP_390364030.1">
    <property type="nucleotide sequence ID" value="NZ_JBHTKJ010000063.1"/>
</dbReference>
<keyword evidence="4" id="KW-0460">Magnesium</keyword>
<keyword evidence="3 4" id="KW-0413">Isomerase</keyword>
<feature type="active site" description="Proton acceptor" evidence="4">
    <location>
        <position position="219"/>
    </location>
</feature>
<dbReference type="InterPro" id="IPR004561">
    <property type="entry name" value="IsoChor_synthase"/>
</dbReference>
<organism evidence="6 7">
    <name type="scientific">Virgibacillus byunsanensis</name>
    <dbReference type="NCBI Taxonomy" id="570945"/>
    <lineage>
        <taxon>Bacteria</taxon>
        <taxon>Bacillati</taxon>
        <taxon>Bacillota</taxon>
        <taxon>Bacilli</taxon>
        <taxon>Bacillales</taxon>
        <taxon>Bacillaceae</taxon>
        <taxon>Virgibacillus</taxon>
    </lineage>
</organism>
<keyword evidence="4" id="KW-0474">Menaquinone biosynthesis</keyword>
<dbReference type="SUPFAM" id="SSF56322">
    <property type="entry name" value="ADC synthase"/>
    <property type="match status" value="1"/>
</dbReference>
<comment type="similarity">
    <text evidence="2 4">Belongs to the isochorismate synthase family.</text>
</comment>
<dbReference type="Pfam" id="PF00425">
    <property type="entry name" value="Chorismate_bind"/>
    <property type="match status" value="1"/>
</dbReference>
<comment type="cofactor">
    <cofactor evidence="4">
        <name>Mg(2+)</name>
        <dbReference type="ChEBI" id="CHEBI:18420"/>
    </cofactor>
</comment>
<evidence type="ECO:0000256" key="3">
    <source>
        <dbReference type="ARBA" id="ARBA00023235"/>
    </source>
</evidence>
<dbReference type="EMBL" id="JBHTKJ010000063">
    <property type="protein sequence ID" value="MFD1040186.1"/>
    <property type="molecule type" value="Genomic_DNA"/>
</dbReference>
<dbReference type="NCBIfam" id="TIGR00543">
    <property type="entry name" value="isochor_syn"/>
    <property type="match status" value="1"/>
</dbReference>
<evidence type="ECO:0000313" key="6">
    <source>
        <dbReference type="EMBL" id="MFD1040186.1"/>
    </source>
</evidence>